<keyword evidence="1" id="KW-0472">Membrane</keyword>
<dbReference type="RefSeq" id="WP_138787692.1">
    <property type="nucleotide sequence ID" value="NZ_JBHTGQ010000002.1"/>
</dbReference>
<dbReference type="InterPro" id="IPR025620">
    <property type="entry name" value="YlaH"/>
</dbReference>
<sequence>MNGWLSEHPLLTWILIFILMTYIYNRVFRVRKLPPLKDAVIYLGIGLGALMLLFFQIKVGLPIVPSMLLAVALMLLVKVRYWNEARQKRKEQSRTK</sequence>
<protein>
    <submittedName>
        <fullName evidence="2">YlaH-like family protein</fullName>
    </submittedName>
</protein>
<keyword evidence="1" id="KW-0812">Transmembrane</keyword>
<keyword evidence="3" id="KW-1185">Reference proteome</keyword>
<evidence type="ECO:0000256" key="1">
    <source>
        <dbReference type="SAM" id="Phobius"/>
    </source>
</evidence>
<feature type="transmembrane region" description="Helical" evidence="1">
    <location>
        <begin position="63"/>
        <end position="81"/>
    </location>
</feature>
<comment type="caution">
    <text evidence="2">The sequence shown here is derived from an EMBL/GenBank/DDBJ whole genome shotgun (WGS) entry which is preliminary data.</text>
</comment>
<evidence type="ECO:0000313" key="3">
    <source>
        <dbReference type="Proteomes" id="UP001596528"/>
    </source>
</evidence>
<feature type="transmembrane region" description="Helical" evidence="1">
    <location>
        <begin position="12"/>
        <end position="28"/>
    </location>
</feature>
<keyword evidence="1" id="KW-1133">Transmembrane helix</keyword>
<dbReference type="EMBL" id="JBHTGQ010000002">
    <property type="protein sequence ID" value="MFC7748642.1"/>
    <property type="molecule type" value="Genomic_DNA"/>
</dbReference>
<evidence type="ECO:0000313" key="2">
    <source>
        <dbReference type="EMBL" id="MFC7748642.1"/>
    </source>
</evidence>
<reference evidence="3" key="1">
    <citation type="journal article" date="2019" name="Int. J. Syst. Evol. Microbiol.">
        <title>The Global Catalogue of Microorganisms (GCM) 10K type strain sequencing project: providing services to taxonomists for standard genome sequencing and annotation.</title>
        <authorList>
            <consortium name="The Broad Institute Genomics Platform"/>
            <consortium name="The Broad Institute Genome Sequencing Center for Infectious Disease"/>
            <person name="Wu L."/>
            <person name="Ma J."/>
        </authorList>
    </citation>
    <scope>NUCLEOTIDE SEQUENCE [LARGE SCALE GENOMIC DNA]</scope>
    <source>
        <strain evidence="3">JCM 18657</strain>
    </source>
</reference>
<feature type="transmembrane region" description="Helical" evidence="1">
    <location>
        <begin position="40"/>
        <end position="57"/>
    </location>
</feature>
<gene>
    <name evidence="2" type="ORF">ACFQWB_01610</name>
</gene>
<proteinExistence type="predicted"/>
<dbReference type="Proteomes" id="UP001596528">
    <property type="component" value="Unassembled WGS sequence"/>
</dbReference>
<accession>A0ABW2UXM0</accession>
<dbReference type="Pfam" id="PF14036">
    <property type="entry name" value="YlaH"/>
    <property type="match status" value="1"/>
</dbReference>
<organism evidence="2 3">
    <name type="scientific">Paenibacillus thermoaerophilus</name>
    <dbReference type="NCBI Taxonomy" id="1215385"/>
    <lineage>
        <taxon>Bacteria</taxon>
        <taxon>Bacillati</taxon>
        <taxon>Bacillota</taxon>
        <taxon>Bacilli</taxon>
        <taxon>Bacillales</taxon>
        <taxon>Paenibacillaceae</taxon>
        <taxon>Paenibacillus</taxon>
    </lineage>
</organism>
<name>A0ABW2UXM0_9BACL</name>